<evidence type="ECO:0000313" key="2">
    <source>
        <dbReference type="Proteomes" id="UP000887013"/>
    </source>
</evidence>
<name>A0A8X6P5C4_NEPPI</name>
<gene>
    <name evidence="1" type="ORF">NPIL_669591</name>
</gene>
<comment type="caution">
    <text evidence="1">The sequence shown here is derived from an EMBL/GenBank/DDBJ whole genome shotgun (WGS) entry which is preliminary data.</text>
</comment>
<dbReference type="EMBL" id="BMAW01112177">
    <property type="protein sequence ID" value="GFT51312.1"/>
    <property type="molecule type" value="Genomic_DNA"/>
</dbReference>
<organism evidence="1 2">
    <name type="scientific">Nephila pilipes</name>
    <name type="common">Giant wood spider</name>
    <name type="synonym">Nephila maculata</name>
    <dbReference type="NCBI Taxonomy" id="299642"/>
    <lineage>
        <taxon>Eukaryota</taxon>
        <taxon>Metazoa</taxon>
        <taxon>Ecdysozoa</taxon>
        <taxon>Arthropoda</taxon>
        <taxon>Chelicerata</taxon>
        <taxon>Arachnida</taxon>
        <taxon>Araneae</taxon>
        <taxon>Araneomorphae</taxon>
        <taxon>Entelegynae</taxon>
        <taxon>Araneoidea</taxon>
        <taxon>Nephilidae</taxon>
        <taxon>Nephila</taxon>
    </lineage>
</organism>
<sequence length="79" mass="8730">GRLRPLDYTLLRLYIIAIFNVTSIWQQMAAAAGSAMARCQSLPFALAVKRHVAMAMEKGSSGLRASRSEAALFCYYNTE</sequence>
<dbReference type="AlphaFoldDB" id="A0A8X6P5C4"/>
<accession>A0A8X6P5C4</accession>
<reference evidence="1" key="1">
    <citation type="submission" date="2020-08" db="EMBL/GenBank/DDBJ databases">
        <title>Multicomponent nature underlies the extraordinary mechanical properties of spider dragline silk.</title>
        <authorList>
            <person name="Kono N."/>
            <person name="Nakamura H."/>
            <person name="Mori M."/>
            <person name="Yoshida Y."/>
            <person name="Ohtoshi R."/>
            <person name="Malay A.D."/>
            <person name="Moran D.A.P."/>
            <person name="Tomita M."/>
            <person name="Numata K."/>
            <person name="Arakawa K."/>
        </authorList>
    </citation>
    <scope>NUCLEOTIDE SEQUENCE</scope>
</reference>
<keyword evidence="2" id="KW-1185">Reference proteome</keyword>
<dbReference type="Proteomes" id="UP000887013">
    <property type="component" value="Unassembled WGS sequence"/>
</dbReference>
<protein>
    <submittedName>
        <fullName evidence="1">Uncharacterized protein</fullName>
    </submittedName>
</protein>
<proteinExistence type="predicted"/>
<feature type="non-terminal residue" evidence="1">
    <location>
        <position position="1"/>
    </location>
</feature>
<evidence type="ECO:0000313" key="1">
    <source>
        <dbReference type="EMBL" id="GFT51312.1"/>
    </source>
</evidence>